<sequence>MSCRFTKVHEVADLYIGHDALLTPKPTFLTGNIMLLEEKMMGIRNLPYIQSTLSVMFRISPTCSFVAVCEGCDINLQIEGDVLATKKALVAVSCCLQDCSYGQKTKMVTHRPDHAAPWENIPNGHMDYPYVSSEGKSRSIIQALQNESGATITIGGPVSDCDERLITITAMDTPESGDSPAQNAAMLVLNRCVEIGYPSSMGTQITARILISPNQMGCLLGKGGSIIANMRKVTGAYMKIVGDEQVPKCALETDQVVLVRLLMPSFLL</sequence>
<accession>A0A2U1KBA7</accession>
<dbReference type="SUPFAM" id="SSF54791">
    <property type="entry name" value="Eukaryotic type KH-domain (KH-domain type I)"/>
    <property type="match status" value="2"/>
</dbReference>
<protein>
    <submittedName>
        <fullName evidence="3">K Homology domain-containing protein</fullName>
    </submittedName>
</protein>
<dbReference type="EMBL" id="PKPP01024051">
    <property type="protein sequence ID" value="PWA34052.1"/>
    <property type="molecule type" value="Genomic_DNA"/>
</dbReference>
<dbReference type="GO" id="GO:0003723">
    <property type="term" value="F:RNA binding"/>
    <property type="evidence" value="ECO:0007669"/>
    <property type="project" value="UniProtKB-UniRule"/>
</dbReference>
<dbReference type="OrthoDB" id="1742045at2759"/>
<comment type="caution">
    <text evidence="3">The sequence shown here is derived from an EMBL/GenBank/DDBJ whole genome shotgun (WGS) entry which is preliminary data.</text>
</comment>
<reference evidence="3 4" key="1">
    <citation type="journal article" date="2018" name="Mol. Plant">
        <title>The genome of Artemisia annua provides insight into the evolution of Asteraceae family and artemisinin biosynthesis.</title>
        <authorList>
            <person name="Shen Q."/>
            <person name="Zhang L."/>
            <person name="Liao Z."/>
            <person name="Wang S."/>
            <person name="Yan T."/>
            <person name="Shi P."/>
            <person name="Liu M."/>
            <person name="Fu X."/>
            <person name="Pan Q."/>
            <person name="Wang Y."/>
            <person name="Lv Z."/>
            <person name="Lu X."/>
            <person name="Zhang F."/>
            <person name="Jiang W."/>
            <person name="Ma Y."/>
            <person name="Chen M."/>
            <person name="Hao X."/>
            <person name="Li L."/>
            <person name="Tang Y."/>
            <person name="Lv G."/>
            <person name="Zhou Y."/>
            <person name="Sun X."/>
            <person name="Brodelius P.E."/>
            <person name="Rose J.K.C."/>
            <person name="Tang K."/>
        </authorList>
    </citation>
    <scope>NUCLEOTIDE SEQUENCE [LARGE SCALE GENOMIC DNA]</scope>
    <source>
        <strain evidence="4">cv. Huhao1</strain>
        <tissue evidence="3">Leaf</tissue>
    </source>
</reference>
<keyword evidence="1" id="KW-0694">RNA-binding</keyword>
<evidence type="ECO:0000256" key="1">
    <source>
        <dbReference type="PROSITE-ProRule" id="PRU00117"/>
    </source>
</evidence>
<dbReference type="Proteomes" id="UP000245207">
    <property type="component" value="Unassembled WGS sequence"/>
</dbReference>
<keyword evidence="4" id="KW-1185">Reference proteome</keyword>
<dbReference type="Gene3D" id="3.30.310.210">
    <property type="match status" value="1"/>
</dbReference>
<evidence type="ECO:0000313" key="4">
    <source>
        <dbReference type="Proteomes" id="UP000245207"/>
    </source>
</evidence>
<evidence type="ECO:0000259" key="2">
    <source>
        <dbReference type="Pfam" id="PF00013"/>
    </source>
</evidence>
<proteinExistence type="predicted"/>
<dbReference type="STRING" id="35608.A0A2U1KBA7"/>
<dbReference type="PROSITE" id="PS50084">
    <property type="entry name" value="KH_TYPE_1"/>
    <property type="match status" value="1"/>
</dbReference>
<feature type="domain" description="K Homology" evidence="2">
    <location>
        <begin position="206"/>
        <end position="258"/>
    </location>
</feature>
<evidence type="ECO:0000313" key="3">
    <source>
        <dbReference type="EMBL" id="PWA34052.1"/>
    </source>
</evidence>
<gene>
    <name evidence="3" type="ORF">CTI12_AA616330</name>
</gene>
<organism evidence="3 4">
    <name type="scientific">Artemisia annua</name>
    <name type="common">Sweet wormwood</name>
    <dbReference type="NCBI Taxonomy" id="35608"/>
    <lineage>
        <taxon>Eukaryota</taxon>
        <taxon>Viridiplantae</taxon>
        <taxon>Streptophyta</taxon>
        <taxon>Embryophyta</taxon>
        <taxon>Tracheophyta</taxon>
        <taxon>Spermatophyta</taxon>
        <taxon>Magnoliopsida</taxon>
        <taxon>eudicotyledons</taxon>
        <taxon>Gunneridae</taxon>
        <taxon>Pentapetalae</taxon>
        <taxon>asterids</taxon>
        <taxon>campanulids</taxon>
        <taxon>Asterales</taxon>
        <taxon>Asteraceae</taxon>
        <taxon>Asteroideae</taxon>
        <taxon>Anthemideae</taxon>
        <taxon>Artemisiinae</taxon>
        <taxon>Artemisia</taxon>
    </lineage>
</organism>
<dbReference type="PANTHER" id="PTHR10288">
    <property type="entry name" value="KH DOMAIN CONTAINING RNA BINDING PROTEIN"/>
    <property type="match status" value="1"/>
</dbReference>
<dbReference type="InterPro" id="IPR036612">
    <property type="entry name" value="KH_dom_type_1_sf"/>
</dbReference>
<dbReference type="Pfam" id="PF00013">
    <property type="entry name" value="KH_1"/>
    <property type="match status" value="2"/>
</dbReference>
<dbReference type="AlphaFoldDB" id="A0A2U1KBA7"/>
<name>A0A2U1KBA7_ARTAN</name>
<feature type="domain" description="K Homology" evidence="2">
    <location>
        <begin position="135"/>
        <end position="170"/>
    </location>
</feature>
<dbReference type="InterPro" id="IPR004088">
    <property type="entry name" value="KH_dom_type_1"/>
</dbReference>